<sequence>MSLANASWREGAFAGEVKFITDQNLASLAPKQAFESHSTELAGEPLIQYPTCFKRACFEGEGSQVFLLILSMSLANASWREGAFAGEVKFITDQNLASLAPKQAF</sequence>
<gene>
    <name evidence="1" type="ORF">FF011L_51360</name>
</gene>
<dbReference type="AlphaFoldDB" id="A0A517MN60"/>
<evidence type="ECO:0000313" key="1">
    <source>
        <dbReference type="EMBL" id="QDS96328.1"/>
    </source>
</evidence>
<organism evidence="1 2">
    <name type="scientific">Roseimaritima multifibrata</name>
    <dbReference type="NCBI Taxonomy" id="1930274"/>
    <lineage>
        <taxon>Bacteria</taxon>
        <taxon>Pseudomonadati</taxon>
        <taxon>Planctomycetota</taxon>
        <taxon>Planctomycetia</taxon>
        <taxon>Pirellulales</taxon>
        <taxon>Pirellulaceae</taxon>
        <taxon>Roseimaritima</taxon>
    </lineage>
</organism>
<protein>
    <submittedName>
        <fullName evidence="1">Uncharacterized protein</fullName>
    </submittedName>
</protein>
<dbReference type="Proteomes" id="UP000320672">
    <property type="component" value="Chromosome"/>
</dbReference>
<dbReference type="KEGG" id="rml:FF011L_51360"/>
<proteinExistence type="predicted"/>
<keyword evidence="2" id="KW-1185">Reference proteome</keyword>
<name>A0A517MN60_9BACT</name>
<accession>A0A517MN60</accession>
<evidence type="ECO:0000313" key="2">
    <source>
        <dbReference type="Proteomes" id="UP000320672"/>
    </source>
</evidence>
<dbReference type="EMBL" id="CP036262">
    <property type="protein sequence ID" value="QDS96328.1"/>
    <property type="molecule type" value="Genomic_DNA"/>
</dbReference>
<reference evidence="1 2" key="1">
    <citation type="submission" date="2019-02" db="EMBL/GenBank/DDBJ databases">
        <title>Deep-cultivation of Planctomycetes and their phenomic and genomic characterization uncovers novel biology.</title>
        <authorList>
            <person name="Wiegand S."/>
            <person name="Jogler M."/>
            <person name="Boedeker C."/>
            <person name="Pinto D."/>
            <person name="Vollmers J."/>
            <person name="Rivas-Marin E."/>
            <person name="Kohn T."/>
            <person name="Peeters S.H."/>
            <person name="Heuer A."/>
            <person name="Rast P."/>
            <person name="Oberbeckmann S."/>
            <person name="Bunk B."/>
            <person name="Jeske O."/>
            <person name="Meyerdierks A."/>
            <person name="Storesund J.E."/>
            <person name="Kallscheuer N."/>
            <person name="Luecker S."/>
            <person name="Lage O.M."/>
            <person name="Pohl T."/>
            <person name="Merkel B.J."/>
            <person name="Hornburger P."/>
            <person name="Mueller R.-W."/>
            <person name="Bruemmer F."/>
            <person name="Labrenz M."/>
            <person name="Spormann A.M."/>
            <person name="Op den Camp H."/>
            <person name="Overmann J."/>
            <person name="Amann R."/>
            <person name="Jetten M.S.M."/>
            <person name="Mascher T."/>
            <person name="Medema M.H."/>
            <person name="Devos D.P."/>
            <person name="Kaster A.-K."/>
            <person name="Ovreas L."/>
            <person name="Rohde M."/>
            <person name="Galperin M.Y."/>
            <person name="Jogler C."/>
        </authorList>
    </citation>
    <scope>NUCLEOTIDE SEQUENCE [LARGE SCALE GENOMIC DNA]</scope>
    <source>
        <strain evidence="1 2">FF011L</strain>
    </source>
</reference>